<organism evidence="1 2">
    <name type="scientific">Candidatus Nitrososphaera evergladensis SR1</name>
    <dbReference type="NCBI Taxonomy" id="1459636"/>
    <lineage>
        <taxon>Archaea</taxon>
        <taxon>Nitrososphaerota</taxon>
        <taxon>Nitrososphaeria</taxon>
        <taxon>Nitrososphaerales</taxon>
        <taxon>Nitrososphaeraceae</taxon>
        <taxon>Nitrososphaera</taxon>
    </lineage>
</organism>
<keyword evidence="2" id="KW-1185">Reference proteome</keyword>
<name>A0A075MSC5_9ARCH</name>
<dbReference type="AlphaFoldDB" id="A0A075MSC5"/>
<evidence type="ECO:0000313" key="2">
    <source>
        <dbReference type="Proteomes" id="UP000028194"/>
    </source>
</evidence>
<dbReference type="EMBL" id="CP007174">
    <property type="protein sequence ID" value="AIF82254.1"/>
    <property type="molecule type" value="Genomic_DNA"/>
</dbReference>
<dbReference type="HOGENOM" id="CLU_1773261_0_0_2"/>
<dbReference type="Proteomes" id="UP000028194">
    <property type="component" value="Chromosome"/>
</dbReference>
<accession>A0A075MSC5</accession>
<reference evidence="1 2" key="1">
    <citation type="journal article" date="2014" name="PLoS ONE">
        <title>Genome Sequence of Candidatus Nitrososphaera evergladensis from Group I.1b Enriched from Everglades Soil Reveals Novel Genomic Features of the Ammonia-Oxidizing Archaea.</title>
        <authorList>
            <person name="Zhalnina K.V."/>
            <person name="Dias R."/>
            <person name="Leonard M.T."/>
            <person name="Dorr de Quadros P."/>
            <person name="Camargo F.A."/>
            <person name="Drew J.C."/>
            <person name="Farmerie W.G."/>
            <person name="Daroub S.H."/>
            <person name="Triplett E.W."/>
        </authorList>
    </citation>
    <scope>NUCLEOTIDE SEQUENCE [LARGE SCALE GENOMIC DNA]</scope>
    <source>
        <strain evidence="1 2">SR1</strain>
    </source>
</reference>
<proteinExistence type="predicted"/>
<protein>
    <submittedName>
        <fullName evidence="1">Uncharacterized protein</fullName>
    </submittedName>
</protein>
<sequence length="159" mass="18213">MPLSMQIEESLIQKYYLAERCFVRPEVRISNYVLKWNEISYGIPKREVSELKAFLKEILPYISGAFFKAAGQISKTIEEEVGDARQVRKIHDSFLPELQISSRRVDHEYVLQMREDGATVISRNETVTTSSGDGHDRSSSRIMANLSINSILGELVFIR</sequence>
<gene>
    <name evidence="1" type="ORF">NTE_00172</name>
</gene>
<evidence type="ECO:0000313" key="1">
    <source>
        <dbReference type="EMBL" id="AIF82254.1"/>
    </source>
</evidence>
<dbReference type="STRING" id="1459636.NTE_00172"/>
<dbReference type="KEGG" id="nev:NTE_00172"/>